<evidence type="ECO:0000256" key="5">
    <source>
        <dbReference type="ARBA" id="ARBA00022806"/>
    </source>
</evidence>
<accession>K5BEB1</accession>
<dbReference type="Pfam" id="PF03880">
    <property type="entry name" value="DbpA"/>
    <property type="match status" value="1"/>
</dbReference>
<dbReference type="GO" id="GO:0033592">
    <property type="term" value="F:RNA strand annealing activity"/>
    <property type="evidence" value="ECO:0007669"/>
    <property type="project" value="TreeGrafter"/>
</dbReference>
<keyword evidence="13" id="KW-1185">Reference proteome</keyword>
<dbReference type="InterPro" id="IPR057325">
    <property type="entry name" value="DeaD_dimer"/>
</dbReference>
<dbReference type="Pfam" id="PF00270">
    <property type="entry name" value="DEAD"/>
    <property type="match status" value="1"/>
</dbReference>
<dbReference type="InterPro" id="IPR000629">
    <property type="entry name" value="RNA-helicase_DEAD-box_CS"/>
</dbReference>
<dbReference type="AlphaFoldDB" id="K5BEB1"/>
<gene>
    <name evidence="10" type="primary">deaD</name>
    <name evidence="10" type="synonym">csdA</name>
    <name evidence="12" type="ORF">C731_3191</name>
</gene>
<keyword evidence="5 10" id="KW-0347">Helicase</keyword>
<keyword evidence="7 10" id="KW-0694">RNA-binding</keyword>
<dbReference type="HAMAP" id="MF_00964">
    <property type="entry name" value="DEAD_helicase_DeaD"/>
    <property type="match status" value="1"/>
</dbReference>
<dbReference type="eggNOG" id="COG0513">
    <property type="taxonomic scope" value="Bacteria"/>
</dbReference>
<proteinExistence type="inferred from homology"/>
<dbReference type="SMART" id="SM00487">
    <property type="entry name" value="DEXDc"/>
    <property type="match status" value="1"/>
</dbReference>
<keyword evidence="6 10" id="KW-0067">ATP-binding</keyword>
<dbReference type="GO" id="GO:0005829">
    <property type="term" value="C:cytosol"/>
    <property type="evidence" value="ECO:0007669"/>
    <property type="project" value="TreeGrafter"/>
</dbReference>
<evidence type="ECO:0000256" key="11">
    <source>
        <dbReference type="SAM" id="MobiDB-lite"/>
    </source>
</evidence>
<evidence type="ECO:0000256" key="2">
    <source>
        <dbReference type="ARBA" id="ARBA00022490"/>
    </source>
</evidence>
<dbReference type="GO" id="GO:0005840">
    <property type="term" value="C:ribosome"/>
    <property type="evidence" value="ECO:0007669"/>
    <property type="project" value="TreeGrafter"/>
</dbReference>
<evidence type="ECO:0000256" key="9">
    <source>
        <dbReference type="ARBA" id="ARBA00047984"/>
    </source>
</evidence>
<reference evidence="12 13" key="1">
    <citation type="journal article" date="2012" name="J. Bacteriol.">
        <title>Genome sequence of Mycobacterium hassiacum DSM 44199, a rare source of heat-stable mycobacterial proteins.</title>
        <authorList>
            <person name="Tiago I."/>
            <person name="Maranha A."/>
            <person name="Mendes V."/>
            <person name="Alarico S."/>
            <person name="Moynihan P.J."/>
            <person name="Clarke A.J."/>
            <person name="Macedo-Ribeiro S."/>
            <person name="Pereira P.J."/>
            <person name="Empadinhas N."/>
        </authorList>
    </citation>
    <scope>NUCLEOTIDE SEQUENCE [LARGE SCALE GENOMIC DNA]</scope>
    <source>
        <strain evidence="13">DSM 44199 / CIP 105218 / JCM 12690 / 3849</strain>
    </source>
</reference>
<comment type="caution">
    <text evidence="12">The sequence shown here is derived from an EMBL/GenBank/DDBJ whole genome shotgun (WGS) entry which is preliminary data.</text>
</comment>
<dbReference type="InterPro" id="IPR014001">
    <property type="entry name" value="Helicase_ATP-bd"/>
</dbReference>
<evidence type="ECO:0000313" key="13">
    <source>
        <dbReference type="Proteomes" id="UP000006265"/>
    </source>
</evidence>
<dbReference type="InterPro" id="IPR044742">
    <property type="entry name" value="DEAD/DEAH_RhlB"/>
</dbReference>
<dbReference type="SUPFAM" id="SSF52540">
    <property type="entry name" value="P-loop containing nucleoside triphosphate hydrolases"/>
    <property type="match status" value="1"/>
</dbReference>
<dbReference type="InterPro" id="IPR012677">
    <property type="entry name" value="Nucleotide-bd_a/b_plait_sf"/>
</dbReference>
<evidence type="ECO:0000256" key="3">
    <source>
        <dbReference type="ARBA" id="ARBA00022741"/>
    </source>
</evidence>
<dbReference type="STRING" id="1122247.GCA_000379865_00541"/>
<dbReference type="GO" id="GO:0003724">
    <property type="term" value="F:RNA helicase activity"/>
    <property type="evidence" value="ECO:0007669"/>
    <property type="project" value="UniProtKB-UniRule"/>
</dbReference>
<dbReference type="PROSITE" id="PS51194">
    <property type="entry name" value="HELICASE_CTER"/>
    <property type="match status" value="1"/>
</dbReference>
<dbReference type="PANTHER" id="PTHR47963:SF8">
    <property type="entry name" value="ATP-DEPENDENT RNA HELICASE DEAD"/>
    <property type="match status" value="1"/>
</dbReference>
<dbReference type="Proteomes" id="UP000006265">
    <property type="component" value="Unassembled WGS sequence"/>
</dbReference>
<dbReference type="SMART" id="SM00490">
    <property type="entry name" value="HELICc"/>
    <property type="match status" value="1"/>
</dbReference>
<dbReference type="InterPro" id="IPR034415">
    <property type="entry name" value="CsdA_RRM"/>
</dbReference>
<dbReference type="OrthoDB" id="9805696at2"/>
<dbReference type="FunFam" id="3.40.50.300:FF:000108">
    <property type="entry name" value="ATP-dependent RNA helicase RhlE"/>
    <property type="match status" value="1"/>
</dbReference>
<dbReference type="CDD" id="cd12499">
    <property type="entry name" value="RRM_EcCsdA_like"/>
    <property type="match status" value="1"/>
</dbReference>
<dbReference type="PROSITE" id="PS51195">
    <property type="entry name" value="Q_MOTIF"/>
    <property type="match status" value="1"/>
</dbReference>
<dbReference type="GO" id="GO:0006401">
    <property type="term" value="P:RNA catabolic process"/>
    <property type="evidence" value="ECO:0007669"/>
    <property type="project" value="UniProtKB-UniRule"/>
</dbReference>
<comment type="subcellular location">
    <subcellularLocation>
        <location evidence="1 10">Cytoplasm</location>
    </subcellularLocation>
</comment>
<dbReference type="InterPro" id="IPR050547">
    <property type="entry name" value="DEAD_box_RNA_helicases"/>
</dbReference>
<comment type="similarity">
    <text evidence="10">Belongs to the DEAD box helicase family. DeaD/CsdA subfamily.</text>
</comment>
<name>K5BEB1_MYCHD</name>
<dbReference type="PROSITE" id="PS51192">
    <property type="entry name" value="HELICASE_ATP_BIND_1"/>
    <property type="match status" value="1"/>
</dbReference>
<dbReference type="Pfam" id="PF00271">
    <property type="entry name" value="Helicase_C"/>
    <property type="match status" value="1"/>
</dbReference>
<organism evidence="12 13">
    <name type="scientific">Mycolicibacterium hassiacum (strain DSM 44199 / CIP 105218 / JCM 12690 / 3849)</name>
    <name type="common">Mycobacterium hassiacum</name>
    <dbReference type="NCBI Taxonomy" id="1122247"/>
    <lineage>
        <taxon>Bacteria</taxon>
        <taxon>Bacillati</taxon>
        <taxon>Actinomycetota</taxon>
        <taxon>Actinomycetes</taxon>
        <taxon>Mycobacteriales</taxon>
        <taxon>Mycobacteriaceae</taxon>
        <taxon>Mycolicibacterium</taxon>
    </lineage>
</organism>
<dbReference type="PANTHER" id="PTHR47963">
    <property type="entry name" value="DEAD-BOX ATP-DEPENDENT RNA HELICASE 47, MITOCHONDRIAL"/>
    <property type="match status" value="1"/>
</dbReference>
<evidence type="ECO:0000256" key="10">
    <source>
        <dbReference type="HAMAP-Rule" id="MF_00964"/>
    </source>
</evidence>
<dbReference type="InterPro" id="IPR011545">
    <property type="entry name" value="DEAD/DEAH_box_helicase_dom"/>
</dbReference>
<keyword evidence="4 10" id="KW-0378">Hydrolase</keyword>
<dbReference type="InterPro" id="IPR028618">
    <property type="entry name" value="DEAD_helicase_DeaD"/>
</dbReference>
<dbReference type="EMBL" id="AMRA01000092">
    <property type="protein sequence ID" value="EKF22832.1"/>
    <property type="molecule type" value="Genomic_DNA"/>
</dbReference>
<dbReference type="InterPro" id="IPR027417">
    <property type="entry name" value="P-loop_NTPase"/>
</dbReference>
<evidence type="ECO:0000256" key="7">
    <source>
        <dbReference type="ARBA" id="ARBA00022884"/>
    </source>
</evidence>
<evidence type="ECO:0000256" key="1">
    <source>
        <dbReference type="ARBA" id="ARBA00004496"/>
    </source>
</evidence>
<comment type="catalytic activity">
    <reaction evidence="9 10">
        <text>ATP + H2O = ADP + phosphate + H(+)</text>
        <dbReference type="Rhea" id="RHEA:13065"/>
        <dbReference type="ChEBI" id="CHEBI:15377"/>
        <dbReference type="ChEBI" id="CHEBI:15378"/>
        <dbReference type="ChEBI" id="CHEBI:30616"/>
        <dbReference type="ChEBI" id="CHEBI:43474"/>
        <dbReference type="ChEBI" id="CHEBI:456216"/>
        <dbReference type="EC" id="3.6.4.13"/>
    </reaction>
</comment>
<dbReference type="InterPro" id="IPR005580">
    <property type="entry name" value="DbpA/CsdA_RNA-bd_dom"/>
</dbReference>
<keyword evidence="8 10" id="KW-0346">Stress response</keyword>
<protein>
    <recommendedName>
        <fullName evidence="10">ATP-dependent RNA helicase DeaD</fullName>
        <ecNumber evidence="10">3.6.4.13</ecNumber>
    </recommendedName>
    <alternativeName>
        <fullName evidence="10">Cold-shock DEAD box protein A</fullName>
    </alternativeName>
</protein>
<dbReference type="PROSITE" id="PS00039">
    <property type="entry name" value="DEAD_ATP_HELICASE"/>
    <property type="match status" value="1"/>
</dbReference>
<keyword evidence="3 10" id="KW-0547">Nucleotide-binding</keyword>
<dbReference type="Gene3D" id="3.30.70.330">
    <property type="match status" value="1"/>
</dbReference>
<dbReference type="InterPro" id="IPR014014">
    <property type="entry name" value="RNA_helicase_DEAD_Q_motif"/>
</dbReference>
<keyword evidence="2 10" id="KW-0963">Cytoplasm</keyword>
<dbReference type="Pfam" id="PF25399">
    <property type="entry name" value="DeaD_dimer"/>
    <property type="match status" value="1"/>
</dbReference>
<evidence type="ECO:0000256" key="4">
    <source>
        <dbReference type="ARBA" id="ARBA00022801"/>
    </source>
</evidence>
<dbReference type="CDD" id="cd18787">
    <property type="entry name" value="SF2_C_DEAD"/>
    <property type="match status" value="1"/>
</dbReference>
<dbReference type="Gene3D" id="3.40.50.300">
    <property type="entry name" value="P-loop containing nucleotide triphosphate hydrolases"/>
    <property type="match status" value="2"/>
</dbReference>
<sequence>MTSSDSDPPGADLTFADLQIPPAVLRAVEDVGYETPSAIQAATIPPLMAGSDVVGLAQTGTGKTAAFAIPILSKIDTASRTTQALVLAPTRELALQVAEAFGRYGAHLPEVNVLPVYGGASYTPQLAGLRRGAHIVVGTPGRVIDHLERGSLDLSRIDYLVLDEADEMLQMGFAEDVERILAETPEYKQVALFSATMPPAIRKITRKYLHDPVEVTVKAKTATAENISQRYIEVAGPRKLDALTRVLEVEPFEAMIVFVRTKQATEELAERLRARGFAAAAINGDIAQAQRERTIAALKSGAIDILIATDVAARGLDVERISHVLNYDIPNDTESYVHRIGRTGRAGRSGTALLFVTPRERHLLKAIEKATRSKLVAAELPTVEDVNAQRVVRFHDSITDALSAPGVDVFRKLIEDYVREHDVPLADVAAALAAHHRDGEEFFMVEPPPEKRREPTERPERRDRPPRRPGEFATYRISVGKRHKVGPGHIVGAIANEGGLHRSDFGHITIRPDFSLVELPAKLPRKTLKALEQTRISGVKINLQLDTKPKGPRKPRRAAT</sequence>
<evidence type="ECO:0000313" key="12">
    <source>
        <dbReference type="EMBL" id="EKF22832.1"/>
    </source>
</evidence>
<dbReference type="GO" id="GO:0016787">
    <property type="term" value="F:hydrolase activity"/>
    <property type="evidence" value="ECO:0007669"/>
    <property type="project" value="UniProtKB-KW"/>
</dbReference>
<comment type="function">
    <text evidence="10">DEAD-box RNA helicase involved in various cellular processes at low temperature, including ribosome biogenesis, mRNA degradation and translation initiation.</text>
</comment>
<feature type="compositionally biased region" description="Basic and acidic residues" evidence="11">
    <location>
        <begin position="448"/>
        <end position="470"/>
    </location>
</feature>
<dbReference type="GO" id="GO:0000027">
    <property type="term" value="P:ribosomal large subunit assembly"/>
    <property type="evidence" value="ECO:0007669"/>
    <property type="project" value="UniProtKB-UniRule"/>
</dbReference>
<dbReference type="EC" id="3.6.4.13" evidence="10"/>
<evidence type="ECO:0000256" key="8">
    <source>
        <dbReference type="ARBA" id="ARBA00023016"/>
    </source>
</evidence>
<dbReference type="RefSeq" id="WP_005629267.1">
    <property type="nucleotide sequence ID" value="NZ_AMRA01000092.1"/>
</dbReference>
<dbReference type="InterPro" id="IPR001650">
    <property type="entry name" value="Helicase_C-like"/>
</dbReference>
<dbReference type="PATRIC" id="fig|1122247.3.peg.3060"/>
<evidence type="ECO:0000256" key="6">
    <source>
        <dbReference type="ARBA" id="ARBA00022840"/>
    </source>
</evidence>
<dbReference type="CDD" id="cd00268">
    <property type="entry name" value="DEADc"/>
    <property type="match status" value="1"/>
</dbReference>
<dbReference type="FunFam" id="3.30.70.330:FF:000068">
    <property type="entry name" value="ATP-dependent RNA helicase DeaD"/>
    <property type="match status" value="1"/>
</dbReference>
<dbReference type="GO" id="GO:0070417">
    <property type="term" value="P:cellular response to cold"/>
    <property type="evidence" value="ECO:0007669"/>
    <property type="project" value="InterPro"/>
</dbReference>
<dbReference type="GO" id="GO:0005524">
    <property type="term" value="F:ATP binding"/>
    <property type="evidence" value="ECO:0007669"/>
    <property type="project" value="UniProtKB-UniRule"/>
</dbReference>
<feature type="region of interest" description="Disordered" evidence="11">
    <location>
        <begin position="444"/>
        <end position="472"/>
    </location>
</feature>